<dbReference type="OrthoDB" id="9776077at2"/>
<evidence type="ECO:0000259" key="4">
    <source>
        <dbReference type="Pfam" id="PF11380"/>
    </source>
</evidence>
<keyword evidence="2" id="KW-0808">Transferase</keyword>
<evidence type="ECO:0000256" key="2">
    <source>
        <dbReference type="ARBA" id="ARBA00022679"/>
    </source>
</evidence>
<dbReference type="GO" id="GO:0000271">
    <property type="term" value="P:polysaccharide biosynthetic process"/>
    <property type="evidence" value="ECO:0007669"/>
    <property type="project" value="UniProtKB-KW"/>
</dbReference>
<dbReference type="PANTHER" id="PTHR24045">
    <property type="match status" value="1"/>
</dbReference>
<protein>
    <recommendedName>
        <fullName evidence="8">Capsular polysaccharide phosphotransferase SacB</fullName>
    </recommendedName>
</protein>
<accession>A0A1E7Z5Z7</accession>
<dbReference type="PANTHER" id="PTHR24045:SF0">
    <property type="entry name" value="N-ACETYLGLUCOSAMINE-1-PHOSPHOTRANSFERASE SUBUNITS ALPHA_BETA"/>
    <property type="match status" value="1"/>
</dbReference>
<reference evidence="6 7" key="1">
    <citation type="submission" date="2016-08" db="EMBL/GenBank/DDBJ databases">
        <authorList>
            <person name="Seilhamer J.J."/>
        </authorList>
    </citation>
    <scope>NUCLEOTIDE SEQUENCE [LARGE SCALE GENOMIC DNA]</scope>
    <source>
        <strain evidence="6 7">KCTC 42603</strain>
    </source>
</reference>
<feature type="domain" description="Stealth protein CR2 conserved region 2" evidence="4">
    <location>
        <begin position="46"/>
        <end position="153"/>
    </location>
</feature>
<dbReference type="GO" id="GO:0016772">
    <property type="term" value="F:transferase activity, transferring phosphorus-containing groups"/>
    <property type="evidence" value="ECO:0007669"/>
    <property type="project" value="InterPro"/>
</dbReference>
<dbReference type="Proteomes" id="UP000175691">
    <property type="component" value="Unassembled WGS sequence"/>
</dbReference>
<dbReference type="InterPro" id="IPR021520">
    <property type="entry name" value="Stealth_CR2"/>
</dbReference>
<evidence type="ECO:0000256" key="1">
    <source>
        <dbReference type="ARBA" id="ARBA00007583"/>
    </source>
</evidence>
<dbReference type="InterPro" id="IPR047141">
    <property type="entry name" value="Stealth"/>
</dbReference>
<organism evidence="6 7">
    <name type="scientific">Alteromonas confluentis</name>
    <dbReference type="NCBI Taxonomy" id="1656094"/>
    <lineage>
        <taxon>Bacteria</taxon>
        <taxon>Pseudomonadati</taxon>
        <taxon>Pseudomonadota</taxon>
        <taxon>Gammaproteobacteria</taxon>
        <taxon>Alteromonadales</taxon>
        <taxon>Alteromonadaceae</taxon>
        <taxon>Alteromonas/Salinimonas group</taxon>
        <taxon>Alteromonas</taxon>
    </lineage>
</organism>
<dbReference type="Pfam" id="PF11380">
    <property type="entry name" value="Stealth_CR2"/>
    <property type="match status" value="1"/>
</dbReference>
<sequence>MQSEIDFVITWVDGNDPVHKAKRKRWQSRVWQGESRDVEQSVSDKRFVQHRELIYCLRSIKHHAPWYRKIWLVTDNQIPEFLDSDKLAEDRIFVVDHTLLFKHHPDALPTFNTRAIVSQLDVIEGLSAQFIYGNDDFMFGSAVSPDFFFNEDKPVIWGDWQPVLPDTDTTLFQQGMINAVRMVEADPGQFIHISHGFQPMDKDIIGKLKSCFTDAFANNVQHKFRHRSQFLVESLHNHYCYYKLMCPVAGTEPMVHFSFELCREGTEEKVRFLLDLFKTGERKMLCINEYQALVERMAFVEGELDTLCGPALFSEH</sequence>
<gene>
    <name evidence="6" type="ORF">BFC18_19625</name>
</gene>
<dbReference type="EMBL" id="MDHN01000041">
    <property type="protein sequence ID" value="OFC68956.1"/>
    <property type="molecule type" value="Genomic_DNA"/>
</dbReference>
<name>A0A1E7Z5Z7_9ALTE</name>
<evidence type="ECO:0008006" key="8">
    <source>
        <dbReference type="Google" id="ProtNLM"/>
    </source>
</evidence>
<comment type="caution">
    <text evidence="6">The sequence shown here is derived from an EMBL/GenBank/DDBJ whole genome shotgun (WGS) entry which is preliminary data.</text>
</comment>
<evidence type="ECO:0000313" key="6">
    <source>
        <dbReference type="EMBL" id="OFC68956.1"/>
    </source>
</evidence>
<keyword evidence="3" id="KW-0270">Exopolysaccharide synthesis</keyword>
<evidence type="ECO:0000259" key="5">
    <source>
        <dbReference type="Pfam" id="PF17101"/>
    </source>
</evidence>
<proteinExistence type="inferred from homology"/>
<dbReference type="AlphaFoldDB" id="A0A1E7Z5Z7"/>
<evidence type="ECO:0000256" key="3">
    <source>
        <dbReference type="ARBA" id="ARBA00023169"/>
    </source>
</evidence>
<feature type="domain" description="Stealth protein CR1 conserved region 1" evidence="5">
    <location>
        <begin position="5"/>
        <end position="25"/>
    </location>
</feature>
<dbReference type="RefSeq" id="WP_070127061.1">
    <property type="nucleotide sequence ID" value="NZ_MDHN01000041.1"/>
</dbReference>
<dbReference type="Pfam" id="PF17101">
    <property type="entry name" value="Stealth_CR1"/>
    <property type="match status" value="1"/>
</dbReference>
<evidence type="ECO:0000313" key="7">
    <source>
        <dbReference type="Proteomes" id="UP000175691"/>
    </source>
</evidence>
<comment type="similarity">
    <text evidence="1">Belongs to the stealth family.</text>
</comment>
<dbReference type="STRING" id="1656094.BFC18_19625"/>
<dbReference type="InterPro" id="IPR031358">
    <property type="entry name" value="Stealth_CR1"/>
</dbReference>
<keyword evidence="7" id="KW-1185">Reference proteome</keyword>